<keyword evidence="4" id="KW-1185">Reference proteome</keyword>
<dbReference type="SUPFAM" id="SSF53474">
    <property type="entry name" value="alpha/beta-Hydrolases"/>
    <property type="match status" value="1"/>
</dbReference>
<evidence type="ECO:0000256" key="1">
    <source>
        <dbReference type="ARBA" id="ARBA00022801"/>
    </source>
</evidence>
<evidence type="ECO:0000313" key="4">
    <source>
        <dbReference type="Proteomes" id="UP001497453"/>
    </source>
</evidence>
<gene>
    <name evidence="3" type="ORF">GFSPODELE1_LOCUS10379</name>
</gene>
<keyword evidence="1" id="KW-0378">Hydrolase</keyword>
<dbReference type="Proteomes" id="UP001497453">
    <property type="component" value="Chromosome 8"/>
</dbReference>
<dbReference type="InterPro" id="IPR013094">
    <property type="entry name" value="AB_hydrolase_3"/>
</dbReference>
<feature type="domain" description="Alpha/beta hydrolase fold-3" evidence="2">
    <location>
        <begin position="93"/>
        <end position="307"/>
    </location>
</feature>
<dbReference type="EMBL" id="OZ037951">
    <property type="protein sequence ID" value="CAL1715695.1"/>
    <property type="molecule type" value="Genomic_DNA"/>
</dbReference>
<evidence type="ECO:0000313" key="3">
    <source>
        <dbReference type="EMBL" id="CAL1715695.1"/>
    </source>
</evidence>
<dbReference type="Pfam" id="PF07859">
    <property type="entry name" value="Abhydrolase_3"/>
    <property type="match status" value="1"/>
</dbReference>
<organism evidence="3 4">
    <name type="scientific">Somion occarium</name>
    <dbReference type="NCBI Taxonomy" id="3059160"/>
    <lineage>
        <taxon>Eukaryota</taxon>
        <taxon>Fungi</taxon>
        <taxon>Dikarya</taxon>
        <taxon>Basidiomycota</taxon>
        <taxon>Agaricomycotina</taxon>
        <taxon>Agaricomycetes</taxon>
        <taxon>Polyporales</taxon>
        <taxon>Cerrenaceae</taxon>
        <taxon>Somion</taxon>
    </lineage>
</organism>
<dbReference type="InterPro" id="IPR050300">
    <property type="entry name" value="GDXG_lipolytic_enzyme"/>
</dbReference>
<reference evidence="4" key="1">
    <citation type="submission" date="2024-04" db="EMBL/GenBank/DDBJ databases">
        <authorList>
            <person name="Shaw F."/>
            <person name="Minotto A."/>
        </authorList>
    </citation>
    <scope>NUCLEOTIDE SEQUENCE [LARGE SCALE GENOMIC DNA]</scope>
</reference>
<protein>
    <recommendedName>
        <fullName evidence="2">Alpha/beta hydrolase fold-3 domain-containing protein</fullName>
    </recommendedName>
</protein>
<dbReference type="PANTHER" id="PTHR48081:SF8">
    <property type="entry name" value="ALPHA_BETA HYDROLASE FOLD-3 DOMAIN-CONTAINING PROTEIN-RELATED"/>
    <property type="match status" value="1"/>
</dbReference>
<proteinExistence type="predicted"/>
<evidence type="ECO:0000259" key="2">
    <source>
        <dbReference type="Pfam" id="PF07859"/>
    </source>
</evidence>
<name>A0ABP1E6V8_9APHY</name>
<accession>A0ABP1E6V8</accession>
<dbReference type="InterPro" id="IPR029058">
    <property type="entry name" value="AB_hydrolase_fold"/>
</dbReference>
<dbReference type="PANTHER" id="PTHR48081">
    <property type="entry name" value="AB HYDROLASE SUPERFAMILY PROTEIN C4A8.06C"/>
    <property type="match status" value="1"/>
</dbReference>
<sequence>MSSNAHFLTLDPEIAPLIAQMPNRPQNLTIEEQRAALHARFLQFQERMKPELPSDSEYQVQDHLVPVDSGEIKVRCVMPISSGPQETGPFPLLVWYHGGGYCLGSSDMDDFYLRTVAVKNRVVVVNVDYRLAPLFPFPTGVNDAYAALKWAAENATQLSASLSRGFIVAGQSAGGNFSASVALQARDDPFFAGRQLTGQLLQIPQVIHIRAQPEKYKTELLSMDEVTDGPYLSKKDAERFSELYQADPLDPRYSVLLAPSHSGLPPAYIQVSGLDPLRDEGILYEKVLRESGVKTKLDVYPGLPHGGHIIFPTTSLSAKVNQDFNAGLQWLLNRST</sequence>
<dbReference type="Gene3D" id="3.40.50.1820">
    <property type="entry name" value="alpha/beta hydrolase"/>
    <property type="match status" value="1"/>
</dbReference>